<dbReference type="PANTHER" id="PTHR48430">
    <property type="entry name" value="PARTNER OF XRN-2 PROTEIN 1"/>
    <property type="match status" value="1"/>
</dbReference>
<dbReference type="SMART" id="SM00443">
    <property type="entry name" value="G_patch"/>
    <property type="match status" value="1"/>
</dbReference>
<accession>A0AAE0XTC5</accession>
<evidence type="ECO:0008006" key="5">
    <source>
        <dbReference type="Google" id="ProtNLM"/>
    </source>
</evidence>
<name>A0AAE0XTC5_9GAST</name>
<dbReference type="Pfam" id="PF01585">
    <property type="entry name" value="G-patch"/>
    <property type="match status" value="1"/>
</dbReference>
<sequence>MLLEYEYFFYGEAVRCVMWVEGKMLANVNGGSKLAAKNKAAEQGLRKLKEICWMIKTKQAVDSDTKISKEEMLNELTDQSDILSDNNVGNKMLRKMGWSGGGVGRDGSGIAEPVSLKSVLNREGLGLGAEKGITDEYRRRVKEVIENYAASGNQEDLVFNCDFRLEERLIIHDECRRLNLRSKCKGKGAARYLCVRRKRSANMLLVISCLVEEKPFVTNWYPLGKIMGKVISLENLEMAVATSKVMAKM</sequence>
<organism evidence="3 4">
    <name type="scientific">Elysia crispata</name>
    <name type="common">lettuce slug</name>
    <dbReference type="NCBI Taxonomy" id="231223"/>
    <lineage>
        <taxon>Eukaryota</taxon>
        <taxon>Metazoa</taxon>
        <taxon>Spiralia</taxon>
        <taxon>Lophotrochozoa</taxon>
        <taxon>Mollusca</taxon>
        <taxon>Gastropoda</taxon>
        <taxon>Heterobranchia</taxon>
        <taxon>Euthyneura</taxon>
        <taxon>Panpulmonata</taxon>
        <taxon>Sacoglossa</taxon>
        <taxon>Placobranchoidea</taxon>
        <taxon>Plakobranchidae</taxon>
        <taxon>Elysia</taxon>
    </lineage>
</organism>
<reference evidence="3" key="1">
    <citation type="journal article" date="2023" name="G3 (Bethesda)">
        <title>A reference genome for the long-term kleptoplast-retaining sea slug Elysia crispata morphotype clarki.</title>
        <authorList>
            <person name="Eastman K.E."/>
            <person name="Pendleton A.L."/>
            <person name="Shaikh M.A."/>
            <person name="Suttiyut T."/>
            <person name="Ogas R."/>
            <person name="Tomko P."/>
            <person name="Gavelis G."/>
            <person name="Widhalm J.R."/>
            <person name="Wisecaver J.H."/>
        </authorList>
    </citation>
    <scope>NUCLEOTIDE SEQUENCE</scope>
    <source>
        <strain evidence="3">ECLA1</strain>
    </source>
</reference>
<dbReference type="InterPro" id="IPR001374">
    <property type="entry name" value="R3H_dom"/>
</dbReference>
<dbReference type="GO" id="GO:0003676">
    <property type="term" value="F:nucleic acid binding"/>
    <property type="evidence" value="ECO:0007669"/>
    <property type="project" value="UniProtKB-UniRule"/>
</dbReference>
<dbReference type="EMBL" id="JAWDGP010007631">
    <property type="protein sequence ID" value="KAK3710779.1"/>
    <property type="molecule type" value="Genomic_DNA"/>
</dbReference>
<dbReference type="InterPro" id="IPR000467">
    <property type="entry name" value="G_patch_dom"/>
</dbReference>
<dbReference type="AlphaFoldDB" id="A0AAE0XTC5"/>
<keyword evidence="4" id="KW-1185">Reference proteome</keyword>
<protein>
    <recommendedName>
        <fullName evidence="5">NF-kappa-B-repressing factor</fullName>
    </recommendedName>
</protein>
<dbReference type="PANTHER" id="PTHR48430:SF1">
    <property type="entry name" value="PARTNER OF XRN-2 PROTEIN 1"/>
    <property type="match status" value="1"/>
</dbReference>
<feature type="domain" description="G-patch" evidence="1">
    <location>
        <begin position="85"/>
        <end position="130"/>
    </location>
</feature>
<dbReference type="InterPro" id="IPR036867">
    <property type="entry name" value="R3H_dom_sf"/>
</dbReference>
<dbReference type="Proteomes" id="UP001283361">
    <property type="component" value="Unassembled WGS sequence"/>
</dbReference>
<dbReference type="Gene3D" id="3.30.1370.50">
    <property type="entry name" value="R3H-like domain"/>
    <property type="match status" value="1"/>
</dbReference>
<dbReference type="PROSITE" id="PS50174">
    <property type="entry name" value="G_PATCH"/>
    <property type="match status" value="1"/>
</dbReference>
<feature type="domain" description="R3H" evidence="2">
    <location>
        <begin position="135"/>
        <end position="199"/>
    </location>
</feature>
<comment type="caution">
    <text evidence="3">The sequence shown here is derived from an EMBL/GenBank/DDBJ whole genome shotgun (WGS) entry which is preliminary data.</text>
</comment>
<dbReference type="PROSITE" id="PS51061">
    <property type="entry name" value="R3H"/>
    <property type="match status" value="1"/>
</dbReference>
<evidence type="ECO:0000259" key="2">
    <source>
        <dbReference type="PROSITE" id="PS51061"/>
    </source>
</evidence>
<dbReference type="SUPFAM" id="SSF82708">
    <property type="entry name" value="R3H domain"/>
    <property type="match status" value="1"/>
</dbReference>
<evidence type="ECO:0000313" key="3">
    <source>
        <dbReference type="EMBL" id="KAK3710779.1"/>
    </source>
</evidence>
<evidence type="ECO:0000259" key="1">
    <source>
        <dbReference type="PROSITE" id="PS50174"/>
    </source>
</evidence>
<proteinExistence type="predicted"/>
<evidence type="ECO:0000313" key="4">
    <source>
        <dbReference type="Proteomes" id="UP001283361"/>
    </source>
</evidence>
<gene>
    <name evidence="3" type="ORF">RRG08_064357</name>
</gene>